<keyword evidence="4" id="KW-1185">Reference proteome</keyword>
<dbReference type="Proteomes" id="UP000186438">
    <property type="component" value="Unassembled WGS sequence"/>
</dbReference>
<reference evidence="3 4" key="1">
    <citation type="submission" date="2016-11" db="EMBL/GenBank/DDBJ databases">
        <title>Genome sequences of unsequenced Mycobacteria.</title>
        <authorList>
            <person name="Greninger A.L."/>
            <person name="Fang F."/>
            <person name="Jerome K.R."/>
        </authorList>
    </citation>
    <scope>NUCLEOTIDE SEQUENCE [LARGE SCALE GENOMIC DNA]</scope>
    <source>
        <strain evidence="3 4">M11</strain>
    </source>
</reference>
<proteinExistence type="predicted"/>
<dbReference type="GO" id="GO:0046872">
    <property type="term" value="F:metal ion binding"/>
    <property type="evidence" value="ECO:0007669"/>
    <property type="project" value="InterPro"/>
</dbReference>
<protein>
    <submittedName>
        <fullName evidence="3">TIGR03086 family protein</fullName>
    </submittedName>
</protein>
<dbReference type="AlphaFoldDB" id="A0A1Q4HVJ3"/>
<dbReference type="InterPro" id="IPR034660">
    <property type="entry name" value="DinB/YfiT-like"/>
</dbReference>
<dbReference type="STRING" id="53378.BRW65_12160"/>
<dbReference type="InterPro" id="IPR017520">
    <property type="entry name" value="CHP03086"/>
</dbReference>
<evidence type="ECO:0000313" key="4">
    <source>
        <dbReference type="Proteomes" id="UP000186438"/>
    </source>
</evidence>
<organism evidence="3 4">
    <name type="scientific">Mycobacterium paraffinicum</name>
    <dbReference type="NCBI Taxonomy" id="53378"/>
    <lineage>
        <taxon>Bacteria</taxon>
        <taxon>Bacillati</taxon>
        <taxon>Actinomycetota</taxon>
        <taxon>Actinomycetes</taxon>
        <taxon>Mycobacteriales</taxon>
        <taxon>Mycobacteriaceae</taxon>
        <taxon>Mycobacterium</taxon>
    </lineage>
</organism>
<dbReference type="Pfam" id="PF11716">
    <property type="entry name" value="MDMPI_N"/>
    <property type="match status" value="1"/>
</dbReference>
<dbReference type="InterPro" id="IPR017517">
    <property type="entry name" value="Maleyloyr_isom"/>
</dbReference>
<feature type="region of interest" description="Disordered" evidence="1">
    <location>
        <begin position="1"/>
        <end position="22"/>
    </location>
</feature>
<dbReference type="InterPro" id="IPR024344">
    <property type="entry name" value="MDMPI_metal-binding"/>
</dbReference>
<dbReference type="NCBIfam" id="TIGR03083">
    <property type="entry name" value="maleylpyruvate isomerase family mycothiol-dependent enzyme"/>
    <property type="match status" value="1"/>
</dbReference>
<gene>
    <name evidence="3" type="ORF">BRW65_12160</name>
</gene>
<evidence type="ECO:0000256" key="1">
    <source>
        <dbReference type="SAM" id="MobiDB-lite"/>
    </source>
</evidence>
<evidence type="ECO:0000259" key="2">
    <source>
        <dbReference type="Pfam" id="PF11716"/>
    </source>
</evidence>
<dbReference type="SUPFAM" id="SSF109854">
    <property type="entry name" value="DinB/YfiT-like putative metalloenzymes"/>
    <property type="match status" value="1"/>
</dbReference>
<accession>A0A1Q4HVJ3</accession>
<evidence type="ECO:0000313" key="3">
    <source>
        <dbReference type="EMBL" id="OJZ73717.1"/>
    </source>
</evidence>
<dbReference type="NCBIfam" id="TIGR03086">
    <property type="entry name" value="TIGR03086 family metal-binding protein"/>
    <property type="match status" value="1"/>
</dbReference>
<dbReference type="EMBL" id="MPNT01000009">
    <property type="protein sequence ID" value="OJZ73717.1"/>
    <property type="molecule type" value="Genomic_DNA"/>
</dbReference>
<dbReference type="OrthoDB" id="8755073at2"/>
<sequence length="197" mass="20864">MANMAPDLRPGPDSPPTDELHSAEDTLGVLQRALHTIAADDLSRQTPCAEFDIAQLTGHLLASITAMGGMVGAEIPESDEGDSVEEQVVTVARPALDAWHRHGLDGSVPFGKGEIPAKTACALLSIEFLVHAWDYAAAVGHQIDAPEPLSEYVLGLAREVIRPEFRGGAGFDDPVDVPEDAGALERLVAFTGRNPAR</sequence>
<name>A0A1Q4HVJ3_9MYCO</name>
<comment type="caution">
    <text evidence="3">The sequence shown here is derived from an EMBL/GenBank/DDBJ whole genome shotgun (WGS) entry which is preliminary data.</text>
</comment>
<feature type="domain" description="Mycothiol-dependent maleylpyruvate isomerase metal-binding" evidence="2">
    <location>
        <begin position="30"/>
        <end position="103"/>
    </location>
</feature>